<evidence type="ECO:0000313" key="5">
    <source>
        <dbReference type="EMBL" id="GBF33876.1"/>
    </source>
</evidence>
<evidence type="ECO:0000256" key="3">
    <source>
        <dbReference type="PROSITE-ProRule" id="PRU00339"/>
    </source>
</evidence>
<feature type="transmembrane region" description="Helical" evidence="4">
    <location>
        <begin position="6"/>
        <end position="31"/>
    </location>
</feature>
<feature type="repeat" description="TPR" evidence="3">
    <location>
        <begin position="66"/>
        <end position="99"/>
    </location>
</feature>
<dbReference type="InterPro" id="IPR019734">
    <property type="entry name" value="TPR_rpt"/>
</dbReference>
<keyword evidence="4" id="KW-1133">Transmembrane helix</keyword>
<organism evidence="5 6">
    <name type="scientific">Desulfocucumis palustris</name>
    <dbReference type="NCBI Taxonomy" id="1898651"/>
    <lineage>
        <taxon>Bacteria</taxon>
        <taxon>Bacillati</taxon>
        <taxon>Bacillota</taxon>
        <taxon>Clostridia</taxon>
        <taxon>Eubacteriales</taxon>
        <taxon>Desulfocucumaceae</taxon>
        <taxon>Desulfocucumis</taxon>
    </lineage>
</organism>
<evidence type="ECO:0000256" key="1">
    <source>
        <dbReference type="ARBA" id="ARBA00022737"/>
    </source>
</evidence>
<sequence length="225" mass="26178">MKIFGLYIILSLLTGNPILALVLLLVIFFFAERRFIGVLPDIFKPMRRANRVRQLKKVIQVNPADAEAYLELGETYFRQEKYGKAYDFLKNASKKMTGHPLYHFYLGASLYHLGNAEEGRKELEQALEINPKGSFGEPYVYLLEIYIEQKQPEELINNTYNRLLSYGSTKTFYQAGKLFLKYKDMNRARRLFRETVDNYEASRGALRKANRRWAILAKIGLLSAK</sequence>
<dbReference type="PANTHER" id="PTHR45586">
    <property type="entry name" value="TPR REPEAT-CONTAINING PROTEIN PA4667"/>
    <property type="match status" value="1"/>
</dbReference>
<reference evidence="6" key="1">
    <citation type="submission" date="2018-02" db="EMBL/GenBank/DDBJ databases">
        <title>Genome sequence of Desulfocucumis palustris strain NAW-5.</title>
        <authorList>
            <person name="Watanabe M."/>
            <person name="Kojima H."/>
            <person name="Fukui M."/>
        </authorList>
    </citation>
    <scope>NUCLEOTIDE SEQUENCE [LARGE SCALE GENOMIC DNA]</scope>
    <source>
        <strain evidence="6">NAW-5</strain>
    </source>
</reference>
<proteinExistence type="predicted"/>
<dbReference type="InterPro" id="IPR011990">
    <property type="entry name" value="TPR-like_helical_dom_sf"/>
</dbReference>
<keyword evidence="6" id="KW-1185">Reference proteome</keyword>
<keyword evidence="2 3" id="KW-0802">TPR repeat</keyword>
<gene>
    <name evidence="5" type="ORF">DCCM_2987</name>
</gene>
<dbReference type="PANTHER" id="PTHR45586:SF1">
    <property type="entry name" value="LIPOPOLYSACCHARIDE ASSEMBLY PROTEIN B"/>
    <property type="match status" value="1"/>
</dbReference>
<dbReference type="InterPro" id="IPR051012">
    <property type="entry name" value="CellSynth/LPSAsmb/PSIAsmb"/>
</dbReference>
<dbReference type="SUPFAM" id="SSF48452">
    <property type="entry name" value="TPR-like"/>
    <property type="match status" value="1"/>
</dbReference>
<dbReference type="Proteomes" id="UP000239549">
    <property type="component" value="Unassembled WGS sequence"/>
</dbReference>
<keyword evidence="4" id="KW-0472">Membrane</keyword>
<keyword evidence="1" id="KW-0677">Repeat</keyword>
<evidence type="ECO:0000256" key="2">
    <source>
        <dbReference type="ARBA" id="ARBA00022803"/>
    </source>
</evidence>
<protein>
    <recommendedName>
        <fullName evidence="7">Tetratricopeptide repeat protein</fullName>
    </recommendedName>
</protein>
<dbReference type="EMBL" id="BFAV01000123">
    <property type="protein sequence ID" value="GBF33876.1"/>
    <property type="molecule type" value="Genomic_DNA"/>
</dbReference>
<dbReference type="Gene3D" id="1.25.40.10">
    <property type="entry name" value="Tetratricopeptide repeat domain"/>
    <property type="match status" value="1"/>
</dbReference>
<keyword evidence="4" id="KW-0812">Transmembrane</keyword>
<evidence type="ECO:0008006" key="7">
    <source>
        <dbReference type="Google" id="ProtNLM"/>
    </source>
</evidence>
<evidence type="ECO:0000256" key="4">
    <source>
        <dbReference type="SAM" id="Phobius"/>
    </source>
</evidence>
<name>A0A2L2XI11_9FIRM</name>
<evidence type="ECO:0000313" key="6">
    <source>
        <dbReference type="Proteomes" id="UP000239549"/>
    </source>
</evidence>
<dbReference type="AlphaFoldDB" id="A0A2L2XI11"/>
<dbReference type="RefSeq" id="WP_104372207.1">
    <property type="nucleotide sequence ID" value="NZ_BFAV01000123.1"/>
</dbReference>
<dbReference type="Pfam" id="PF12895">
    <property type="entry name" value="ANAPC3"/>
    <property type="match status" value="1"/>
</dbReference>
<dbReference type="SMART" id="SM00028">
    <property type="entry name" value="TPR"/>
    <property type="match status" value="3"/>
</dbReference>
<dbReference type="PROSITE" id="PS50005">
    <property type="entry name" value="TPR"/>
    <property type="match status" value="2"/>
</dbReference>
<dbReference type="OrthoDB" id="2658060at2"/>
<comment type="caution">
    <text evidence="5">The sequence shown here is derived from an EMBL/GenBank/DDBJ whole genome shotgun (WGS) entry which is preliminary data.</text>
</comment>
<accession>A0A2L2XI11</accession>
<feature type="repeat" description="TPR" evidence="3">
    <location>
        <begin position="100"/>
        <end position="133"/>
    </location>
</feature>